<protein>
    <recommendedName>
        <fullName evidence="5">NADH-ubiquinone oxidoreductase 51kDa subunit FMN-binding domain-containing protein</fullName>
    </recommendedName>
</protein>
<dbReference type="AlphaFoldDB" id="A0A382ATS7"/>
<organism evidence="6">
    <name type="scientific">marine metagenome</name>
    <dbReference type="NCBI Taxonomy" id="408172"/>
    <lineage>
        <taxon>unclassified sequences</taxon>
        <taxon>metagenomes</taxon>
        <taxon>ecological metagenomes</taxon>
    </lineage>
</organism>
<evidence type="ECO:0000313" key="6">
    <source>
        <dbReference type="EMBL" id="SVB04950.1"/>
    </source>
</evidence>
<evidence type="ECO:0000256" key="4">
    <source>
        <dbReference type="ARBA" id="ARBA00023014"/>
    </source>
</evidence>
<keyword evidence="3" id="KW-0408">Iron</keyword>
<gene>
    <name evidence="6" type="ORF">METZ01_LOCUS157804</name>
</gene>
<dbReference type="GO" id="GO:0051539">
    <property type="term" value="F:4 iron, 4 sulfur cluster binding"/>
    <property type="evidence" value="ECO:0007669"/>
    <property type="project" value="UniProtKB-KW"/>
</dbReference>
<dbReference type="InterPro" id="IPR037225">
    <property type="entry name" value="Nuo51_FMN-bd_sf"/>
</dbReference>
<dbReference type="GO" id="GO:0046872">
    <property type="term" value="F:metal ion binding"/>
    <property type="evidence" value="ECO:0007669"/>
    <property type="project" value="UniProtKB-KW"/>
</dbReference>
<dbReference type="SUPFAM" id="SSF142019">
    <property type="entry name" value="Nqo1 FMN-binding domain-like"/>
    <property type="match status" value="1"/>
</dbReference>
<keyword evidence="4" id="KW-0411">Iron-sulfur</keyword>
<sequence length="83" mass="9140">MKPEDVIEEVKSSNLRGRGGAGFSAGLKWTFIPKDTTKPKYLINNADESEPGTFKDRLLINKAPHQMLEGMIIASYAINCNTA</sequence>
<dbReference type="PANTHER" id="PTHR43578">
    <property type="entry name" value="NADH-QUINONE OXIDOREDUCTASE SUBUNIT F"/>
    <property type="match status" value="1"/>
</dbReference>
<keyword evidence="1" id="KW-0004">4Fe-4S</keyword>
<proteinExistence type="predicted"/>
<dbReference type="Gene3D" id="3.40.50.11540">
    <property type="entry name" value="NADH-ubiquinone oxidoreductase 51kDa subunit"/>
    <property type="match status" value="1"/>
</dbReference>
<accession>A0A382ATS7</accession>
<keyword evidence="2" id="KW-0479">Metal-binding</keyword>
<reference evidence="6" key="1">
    <citation type="submission" date="2018-05" db="EMBL/GenBank/DDBJ databases">
        <authorList>
            <person name="Lanie J.A."/>
            <person name="Ng W.-L."/>
            <person name="Kazmierczak K.M."/>
            <person name="Andrzejewski T.M."/>
            <person name="Davidsen T.M."/>
            <person name="Wayne K.J."/>
            <person name="Tettelin H."/>
            <person name="Glass J.I."/>
            <person name="Rusch D."/>
            <person name="Podicherti R."/>
            <person name="Tsui H.-C.T."/>
            <person name="Winkler M.E."/>
        </authorList>
    </citation>
    <scope>NUCLEOTIDE SEQUENCE</scope>
</reference>
<dbReference type="InterPro" id="IPR011538">
    <property type="entry name" value="Nuo51_FMN-bd"/>
</dbReference>
<evidence type="ECO:0000256" key="2">
    <source>
        <dbReference type="ARBA" id="ARBA00022723"/>
    </source>
</evidence>
<evidence type="ECO:0000256" key="3">
    <source>
        <dbReference type="ARBA" id="ARBA00023004"/>
    </source>
</evidence>
<evidence type="ECO:0000256" key="1">
    <source>
        <dbReference type="ARBA" id="ARBA00022485"/>
    </source>
</evidence>
<dbReference type="Pfam" id="PF01512">
    <property type="entry name" value="Complex1_51K"/>
    <property type="match status" value="1"/>
</dbReference>
<feature type="domain" description="NADH-ubiquinone oxidoreductase 51kDa subunit FMN-binding" evidence="5">
    <location>
        <begin position="10"/>
        <end position="82"/>
    </location>
</feature>
<dbReference type="EMBL" id="UINC01026815">
    <property type="protein sequence ID" value="SVB04950.1"/>
    <property type="molecule type" value="Genomic_DNA"/>
</dbReference>
<dbReference type="PANTHER" id="PTHR43578:SF3">
    <property type="entry name" value="NADH-QUINONE OXIDOREDUCTASE SUBUNIT F"/>
    <property type="match status" value="1"/>
</dbReference>
<feature type="non-terminal residue" evidence="6">
    <location>
        <position position="83"/>
    </location>
</feature>
<name>A0A382ATS7_9ZZZZ</name>
<evidence type="ECO:0000259" key="5">
    <source>
        <dbReference type="Pfam" id="PF01512"/>
    </source>
</evidence>